<protein>
    <submittedName>
        <fullName evidence="1">Uncharacterized protein</fullName>
    </submittedName>
</protein>
<reference evidence="2" key="1">
    <citation type="journal article" date="2019" name="Int. J. Syst. Evol. Microbiol.">
        <title>The Global Catalogue of Microorganisms (GCM) 10K type strain sequencing project: providing services to taxonomists for standard genome sequencing and annotation.</title>
        <authorList>
            <consortium name="The Broad Institute Genomics Platform"/>
            <consortium name="The Broad Institute Genome Sequencing Center for Infectious Disease"/>
            <person name="Wu L."/>
            <person name="Ma J."/>
        </authorList>
    </citation>
    <scope>NUCLEOTIDE SEQUENCE [LARGE SCALE GENOMIC DNA]</scope>
    <source>
        <strain evidence="2">JCM 14969</strain>
    </source>
</reference>
<organism evidence="1 2">
    <name type="scientific">Kribbella sancticallisti</name>
    <dbReference type="NCBI Taxonomy" id="460087"/>
    <lineage>
        <taxon>Bacteria</taxon>
        <taxon>Bacillati</taxon>
        <taxon>Actinomycetota</taxon>
        <taxon>Actinomycetes</taxon>
        <taxon>Propionibacteriales</taxon>
        <taxon>Kribbellaceae</taxon>
        <taxon>Kribbella</taxon>
    </lineage>
</organism>
<keyword evidence="2" id="KW-1185">Reference proteome</keyword>
<gene>
    <name evidence="1" type="ORF">GCM10009789_01450</name>
</gene>
<dbReference type="Proteomes" id="UP001500393">
    <property type="component" value="Unassembled WGS sequence"/>
</dbReference>
<dbReference type="EMBL" id="BAAAOS010000001">
    <property type="protein sequence ID" value="GAA1551430.1"/>
    <property type="molecule type" value="Genomic_DNA"/>
</dbReference>
<name>A0ABP4MWB9_9ACTN</name>
<sequence>MEPTIAEREDQPSVALRAKVAMTEIGAFADRTPELFSRFAARGIDPGPIDTPDLNEWETELLFRLRG</sequence>
<accession>A0ABP4MWB9</accession>
<evidence type="ECO:0000313" key="2">
    <source>
        <dbReference type="Proteomes" id="UP001500393"/>
    </source>
</evidence>
<comment type="caution">
    <text evidence="1">The sequence shown here is derived from an EMBL/GenBank/DDBJ whole genome shotgun (WGS) entry which is preliminary data.</text>
</comment>
<evidence type="ECO:0000313" key="1">
    <source>
        <dbReference type="EMBL" id="GAA1551430.1"/>
    </source>
</evidence>
<dbReference type="RefSeq" id="WP_344208586.1">
    <property type="nucleotide sequence ID" value="NZ_BAAAOS010000001.1"/>
</dbReference>
<proteinExistence type="predicted"/>